<reference evidence="3" key="1">
    <citation type="journal article" date="2019" name="Int. J. Syst. Evol. Microbiol.">
        <title>The Global Catalogue of Microorganisms (GCM) 10K type strain sequencing project: providing services to taxonomists for standard genome sequencing and annotation.</title>
        <authorList>
            <consortium name="The Broad Institute Genomics Platform"/>
            <consortium name="The Broad Institute Genome Sequencing Center for Infectious Disease"/>
            <person name="Wu L."/>
            <person name="Ma J."/>
        </authorList>
    </citation>
    <scope>NUCLEOTIDE SEQUENCE [LARGE SCALE GENOMIC DNA]</scope>
    <source>
        <strain evidence="3">CGMCC 1.18575</strain>
    </source>
</reference>
<organism evidence="2 3">
    <name type="scientific">Cohnella soli</name>
    <dbReference type="NCBI Taxonomy" id="425005"/>
    <lineage>
        <taxon>Bacteria</taxon>
        <taxon>Bacillati</taxon>
        <taxon>Bacillota</taxon>
        <taxon>Bacilli</taxon>
        <taxon>Bacillales</taxon>
        <taxon>Paenibacillaceae</taxon>
        <taxon>Cohnella</taxon>
    </lineage>
</organism>
<protein>
    <recommendedName>
        <fullName evidence="4">DUF3021 domain-containing protein</fullName>
    </recommendedName>
</protein>
<keyword evidence="1" id="KW-0812">Transmembrane</keyword>
<dbReference type="Proteomes" id="UP001596113">
    <property type="component" value="Unassembled WGS sequence"/>
</dbReference>
<keyword evidence="1" id="KW-0472">Membrane</keyword>
<accession>A0ABW0I4C3</accession>
<evidence type="ECO:0000313" key="3">
    <source>
        <dbReference type="Proteomes" id="UP001596113"/>
    </source>
</evidence>
<dbReference type="RefSeq" id="WP_378140093.1">
    <property type="nucleotide sequence ID" value="NZ_JBHSMI010000067.1"/>
</dbReference>
<keyword evidence="3" id="KW-1185">Reference proteome</keyword>
<keyword evidence="1" id="KW-1133">Transmembrane helix</keyword>
<proteinExistence type="predicted"/>
<name>A0ABW0I4C3_9BACL</name>
<dbReference type="EMBL" id="JBHSMI010000067">
    <property type="protein sequence ID" value="MFC5407435.1"/>
    <property type="molecule type" value="Genomic_DNA"/>
</dbReference>
<feature type="transmembrane region" description="Helical" evidence="1">
    <location>
        <begin position="12"/>
        <end position="33"/>
    </location>
</feature>
<feature type="transmembrane region" description="Helical" evidence="1">
    <location>
        <begin position="53"/>
        <end position="71"/>
    </location>
</feature>
<feature type="transmembrane region" description="Helical" evidence="1">
    <location>
        <begin position="83"/>
        <end position="108"/>
    </location>
</feature>
<feature type="transmembrane region" description="Helical" evidence="1">
    <location>
        <begin position="120"/>
        <end position="142"/>
    </location>
</feature>
<evidence type="ECO:0000256" key="1">
    <source>
        <dbReference type="SAM" id="Phobius"/>
    </source>
</evidence>
<evidence type="ECO:0008006" key="4">
    <source>
        <dbReference type="Google" id="ProtNLM"/>
    </source>
</evidence>
<sequence length="155" mass="17079">MVFPRIGHTALIRIASLLSVVLGALYLPSVFHIPSVLSGLSQEIGSEERAVKLWASCSLYGGLLMFAGTFISRLSAFALFRRLIWSLTFLSVLLLIVAQLPPLFWWMYVGSAFLSWHTSAGMLPHMLLLLIGFWGGWSTLLLTGRRSVELGGEPS</sequence>
<gene>
    <name evidence="2" type="ORF">ACFPOF_32290</name>
</gene>
<evidence type="ECO:0000313" key="2">
    <source>
        <dbReference type="EMBL" id="MFC5407435.1"/>
    </source>
</evidence>
<comment type="caution">
    <text evidence="2">The sequence shown here is derived from an EMBL/GenBank/DDBJ whole genome shotgun (WGS) entry which is preliminary data.</text>
</comment>